<proteinExistence type="inferred from homology"/>
<dbReference type="GO" id="GO:0051607">
    <property type="term" value="P:defense response to virus"/>
    <property type="evidence" value="ECO:0007669"/>
    <property type="project" value="UniProtKB-KW"/>
</dbReference>
<evidence type="ECO:0000313" key="6">
    <source>
        <dbReference type="EMBL" id="REJ26457.1"/>
    </source>
</evidence>
<evidence type="ECO:0000256" key="4">
    <source>
        <dbReference type="ARBA" id="ARBA00023118"/>
    </source>
</evidence>
<gene>
    <name evidence="6" type="primary">csm4</name>
    <name evidence="6" type="ORF">C6P37_13360</name>
</gene>
<evidence type="ECO:0000313" key="7">
    <source>
        <dbReference type="Proteomes" id="UP000257014"/>
    </source>
</evidence>
<evidence type="ECO:0000259" key="5">
    <source>
        <dbReference type="Pfam" id="PF17953"/>
    </source>
</evidence>
<name>A0A3E0K0U7_9BACI</name>
<sequence length="353" mass="40201">MKIVELKIPDHAKFHFGDAAGKLKRIFSSDQLVSAITNNLGLMYGDGAIKEFIDGLMNDQIRFSSVFYGLDLILKKENRTAKTIYFLPRPKVDIYPKHSTGYFFHHKAIKKIAFVSSFLYQKLSESWNEDGECCQLDLDGLLILNGSLALAKEELQDLKLDEKELERLSFFRQNLNPRVEVNRLYMRSENYFTQEELEMNHEETKDYRIVPFMYFFQSGPLSPRLQAAISLLADEGIGGKRSLGKGFFQGIGIRDAFELPETGKYYMNLSICFPHADEVGQLYNYEIEKRSGYIYSMGGKTVRKKSAMVIGEGSLFRERATGQIIDVGPKNYAHPVYLYGKPIFAGFGGEGDV</sequence>
<evidence type="ECO:0000256" key="3">
    <source>
        <dbReference type="ARBA" id="ARBA00022884"/>
    </source>
</evidence>
<dbReference type="RefSeq" id="WP_276644248.1">
    <property type="nucleotide sequence ID" value="NZ_QEWE01000025.1"/>
</dbReference>
<accession>A0A3E0K0U7</accession>
<dbReference type="Proteomes" id="UP000257014">
    <property type="component" value="Unassembled WGS sequence"/>
</dbReference>
<keyword evidence="3" id="KW-0694">RNA-binding</keyword>
<comment type="similarity">
    <text evidence="1">Belongs to the CRISPR-associated Csm4 family.</text>
</comment>
<reference evidence="6 7" key="1">
    <citation type="submission" date="2018-03" db="EMBL/GenBank/DDBJ databases">
        <authorList>
            <person name="Keele B.F."/>
        </authorList>
    </citation>
    <scope>NUCLEOTIDE SEQUENCE [LARGE SCALE GENOMIC DNA]</scope>
    <source>
        <strain evidence="6">ZCTH4_d</strain>
    </source>
</reference>
<feature type="domain" description="Csm4 C-terminal" evidence="5">
    <location>
        <begin position="262"/>
        <end position="346"/>
    </location>
</feature>
<dbReference type="InterPro" id="IPR040932">
    <property type="entry name" value="Csm4_C"/>
</dbReference>
<keyword evidence="4" id="KW-0051">Antiviral defense</keyword>
<dbReference type="Pfam" id="PF17953">
    <property type="entry name" value="Csm4_C"/>
    <property type="match status" value="1"/>
</dbReference>
<protein>
    <recommendedName>
        <fullName evidence="2">CRISPR system Cms protein Csm4</fullName>
    </recommendedName>
</protein>
<evidence type="ECO:0000256" key="2">
    <source>
        <dbReference type="ARBA" id="ARBA00016109"/>
    </source>
</evidence>
<dbReference type="GO" id="GO:0003723">
    <property type="term" value="F:RNA binding"/>
    <property type="evidence" value="ECO:0007669"/>
    <property type="project" value="UniProtKB-KW"/>
</dbReference>
<evidence type="ECO:0000256" key="1">
    <source>
        <dbReference type="ARBA" id="ARBA00005772"/>
    </source>
</evidence>
<dbReference type="NCBIfam" id="TIGR01903">
    <property type="entry name" value="cas5_csm4"/>
    <property type="match status" value="1"/>
</dbReference>
<comment type="caution">
    <text evidence="6">The sequence shown here is derived from an EMBL/GenBank/DDBJ whole genome shotgun (WGS) entry which is preliminary data.</text>
</comment>
<dbReference type="EMBL" id="QEWE01000025">
    <property type="protein sequence ID" value="REJ26457.1"/>
    <property type="molecule type" value="Genomic_DNA"/>
</dbReference>
<dbReference type="AlphaFoldDB" id="A0A3E0K0U7"/>
<dbReference type="InterPro" id="IPR005510">
    <property type="entry name" value="Csm4"/>
</dbReference>
<organism evidence="6 7">
    <name type="scientific">Caldibacillus debilis</name>
    <dbReference type="NCBI Taxonomy" id="301148"/>
    <lineage>
        <taxon>Bacteria</taxon>
        <taxon>Bacillati</taxon>
        <taxon>Bacillota</taxon>
        <taxon>Bacilli</taxon>
        <taxon>Bacillales</taxon>
        <taxon>Bacillaceae</taxon>
        <taxon>Caldibacillus</taxon>
    </lineage>
</organism>